<feature type="region of interest" description="Disordered" evidence="1">
    <location>
        <begin position="29"/>
        <end position="97"/>
    </location>
</feature>
<sequence length="97" mass="10324">MKHGPICLAAFLMASVMVVGVQADPVPIDNTKPPCDRNPATGKPNCEVDSESIKAPPTMPRERDSVIVPPEVPAKGLPNDPGARKPGSGDRNMRKQQ</sequence>
<reference evidence="3 4" key="1">
    <citation type="submission" date="2006-03" db="EMBL/GenBank/DDBJ databases">
        <title>Complete sequence of Methylobacillus flagellatus KT.</title>
        <authorList>
            <consortium name="US DOE Joint Genome Institute"/>
            <person name="Copeland A."/>
            <person name="Lucas S."/>
            <person name="Lapidus A."/>
            <person name="Barry K."/>
            <person name="Detter J.C."/>
            <person name="Glavina del Rio T."/>
            <person name="Hammon N."/>
            <person name="Israni S."/>
            <person name="Dalin E."/>
            <person name="Tice H."/>
            <person name="Pitluck S."/>
            <person name="Brettin T."/>
            <person name="Bruce D."/>
            <person name="Han C."/>
            <person name="Tapia R."/>
            <person name="Saunders E."/>
            <person name="Gilna P."/>
            <person name="Schmutz J."/>
            <person name="Larimer F."/>
            <person name="Land M."/>
            <person name="Kyrpides N."/>
            <person name="Anderson I."/>
            <person name="Richardson P."/>
        </authorList>
    </citation>
    <scope>NUCLEOTIDE SEQUENCE [LARGE SCALE GENOMIC DNA]</scope>
    <source>
        <strain evidence="4">KT / ATCC 51484 / DSM 6875</strain>
    </source>
</reference>
<evidence type="ECO:0000256" key="2">
    <source>
        <dbReference type="SAM" id="SignalP"/>
    </source>
</evidence>
<dbReference type="OrthoDB" id="8538753at2"/>
<dbReference type="KEGG" id="mfa:Mfla_1420"/>
<proteinExistence type="predicted"/>
<feature type="chain" id="PRO_5004189864" evidence="2">
    <location>
        <begin position="24"/>
        <end position="97"/>
    </location>
</feature>
<gene>
    <name evidence="3" type="ordered locus">Mfla_1420</name>
</gene>
<accession>Q1H1E9</accession>
<dbReference type="AlphaFoldDB" id="Q1H1E9"/>
<dbReference type="eggNOG" id="ENOG5032Q73">
    <property type="taxonomic scope" value="Bacteria"/>
</dbReference>
<protein>
    <submittedName>
        <fullName evidence="3">Uncharacterized protein</fullName>
    </submittedName>
</protein>
<name>Q1H1E9_METFK</name>
<feature type="signal peptide" evidence="2">
    <location>
        <begin position="1"/>
        <end position="23"/>
    </location>
</feature>
<keyword evidence="4" id="KW-1185">Reference proteome</keyword>
<evidence type="ECO:0000313" key="3">
    <source>
        <dbReference type="EMBL" id="ABE49688.1"/>
    </source>
</evidence>
<dbReference type="Proteomes" id="UP000002440">
    <property type="component" value="Chromosome"/>
</dbReference>
<keyword evidence="2" id="KW-0732">Signal</keyword>
<evidence type="ECO:0000313" key="4">
    <source>
        <dbReference type="Proteomes" id="UP000002440"/>
    </source>
</evidence>
<evidence type="ECO:0000256" key="1">
    <source>
        <dbReference type="SAM" id="MobiDB-lite"/>
    </source>
</evidence>
<feature type="compositionally biased region" description="Basic and acidic residues" evidence="1">
    <location>
        <begin position="87"/>
        <end position="97"/>
    </location>
</feature>
<dbReference type="RefSeq" id="WP_011479642.1">
    <property type="nucleotide sequence ID" value="NC_007947.1"/>
</dbReference>
<organism evidence="3 4">
    <name type="scientific">Methylobacillus flagellatus (strain ATCC 51484 / DSM 6875 / VKM B-1610 / KT)</name>
    <dbReference type="NCBI Taxonomy" id="265072"/>
    <lineage>
        <taxon>Bacteria</taxon>
        <taxon>Pseudomonadati</taxon>
        <taxon>Pseudomonadota</taxon>
        <taxon>Betaproteobacteria</taxon>
        <taxon>Nitrosomonadales</taxon>
        <taxon>Methylophilaceae</taxon>
        <taxon>Methylobacillus</taxon>
    </lineage>
</organism>
<dbReference type="EMBL" id="CP000284">
    <property type="protein sequence ID" value="ABE49688.1"/>
    <property type="molecule type" value="Genomic_DNA"/>
</dbReference>
<dbReference type="HOGENOM" id="CLU_2343477_0_0_4"/>
<dbReference type="STRING" id="265072.Mfla_1420"/>